<evidence type="ECO:0000313" key="4">
    <source>
        <dbReference type="Proteomes" id="UP000426265"/>
    </source>
</evidence>
<dbReference type="Proteomes" id="UP000426265">
    <property type="component" value="Unassembled WGS sequence"/>
</dbReference>
<proteinExistence type="predicted"/>
<feature type="domain" description="Bet v I/Major latex protein" evidence="1">
    <location>
        <begin position="7"/>
        <end position="79"/>
    </location>
</feature>
<reference evidence="2 5" key="1">
    <citation type="submission" date="2019-12" db="EMBL/GenBank/DDBJ databases">
        <authorList>
            <person name="Jiao W.-B."/>
            <person name="Schneeberger K."/>
        </authorList>
    </citation>
    <scope>NUCLEOTIDE SEQUENCE [LARGE SCALE GENOMIC DNA]</scope>
    <source>
        <strain evidence="4">cv. An-1</strain>
        <strain evidence="5">cv. C24</strain>
    </source>
</reference>
<dbReference type="ExpressionAtlas" id="A0A5S9WTH8">
    <property type="expression patterns" value="baseline and differential"/>
</dbReference>
<accession>A0A654ET23</accession>
<evidence type="ECO:0000313" key="2">
    <source>
        <dbReference type="EMBL" id="CAA0328558.1"/>
    </source>
</evidence>
<dbReference type="PANTHER" id="PTHR31907">
    <property type="entry name" value="MLP-LIKE PROTEIN 423"/>
    <property type="match status" value="1"/>
</dbReference>
<dbReference type="Pfam" id="PF00407">
    <property type="entry name" value="Bet_v_1"/>
    <property type="match status" value="1"/>
</dbReference>
<dbReference type="SMART" id="SM01037">
    <property type="entry name" value="Bet_v_1"/>
    <property type="match status" value="1"/>
</dbReference>
<evidence type="ECO:0000313" key="3">
    <source>
        <dbReference type="EMBL" id="VYS50652.1"/>
    </source>
</evidence>
<name>A0A5S9WTH8_ARATH</name>
<dbReference type="GO" id="GO:0006952">
    <property type="term" value="P:defense response"/>
    <property type="evidence" value="ECO:0007669"/>
    <property type="project" value="InterPro"/>
</dbReference>
<dbReference type="InterPro" id="IPR051761">
    <property type="entry name" value="MLP-like_ligand-binding"/>
</dbReference>
<evidence type="ECO:0000313" key="5">
    <source>
        <dbReference type="Proteomes" id="UP000434276"/>
    </source>
</evidence>
<dbReference type="InterPro" id="IPR000916">
    <property type="entry name" value="Bet_v_I/MLP"/>
</dbReference>
<sequence length="79" mass="8741">MAEEVSTLVGILETTVDLKSSTEKFHDMFVGRPHNISDVSPSNFQGCELHEGEMGQVGAILFWNYVHGKWGGKSSEIED</sequence>
<dbReference type="EMBL" id="CACRSJ010000104">
    <property type="protein sequence ID" value="VYS50652.1"/>
    <property type="molecule type" value="Genomic_DNA"/>
</dbReference>
<dbReference type="SUPFAM" id="SSF55961">
    <property type="entry name" value="Bet v1-like"/>
    <property type="match status" value="1"/>
</dbReference>
<dbReference type="EMBL" id="CACSHJ010000087">
    <property type="protein sequence ID" value="CAA0328558.1"/>
    <property type="molecule type" value="Genomic_DNA"/>
</dbReference>
<evidence type="ECO:0000259" key="1">
    <source>
        <dbReference type="SMART" id="SM01037"/>
    </source>
</evidence>
<protein>
    <recommendedName>
        <fullName evidence="1">Bet v I/Major latex protein domain-containing protein</fullName>
    </recommendedName>
</protein>
<gene>
    <name evidence="3" type="ORF">AN1_LOCUS6122</name>
    <name evidence="2" type="ORF">C24_LOCUS6011</name>
</gene>
<dbReference type="Gene3D" id="3.30.530.20">
    <property type="match status" value="1"/>
</dbReference>
<accession>A0A5S9WTH8</accession>
<dbReference type="AlphaFoldDB" id="A0A5S9WTH8"/>
<dbReference type="Proteomes" id="UP000434276">
    <property type="component" value="Unassembled WGS sequence"/>
</dbReference>
<organism evidence="2 5">
    <name type="scientific">Arabidopsis thaliana</name>
    <name type="common">Mouse-ear cress</name>
    <dbReference type="NCBI Taxonomy" id="3702"/>
    <lineage>
        <taxon>Eukaryota</taxon>
        <taxon>Viridiplantae</taxon>
        <taxon>Streptophyta</taxon>
        <taxon>Embryophyta</taxon>
        <taxon>Tracheophyta</taxon>
        <taxon>Spermatophyta</taxon>
        <taxon>Magnoliopsida</taxon>
        <taxon>eudicotyledons</taxon>
        <taxon>Gunneridae</taxon>
        <taxon>Pentapetalae</taxon>
        <taxon>rosids</taxon>
        <taxon>malvids</taxon>
        <taxon>Brassicales</taxon>
        <taxon>Brassicaceae</taxon>
        <taxon>Camelineae</taxon>
        <taxon>Arabidopsis</taxon>
    </lineage>
</organism>
<dbReference type="OrthoDB" id="1858121at2759"/>
<dbReference type="InterPro" id="IPR023393">
    <property type="entry name" value="START-like_dom_sf"/>
</dbReference>